<dbReference type="GO" id="GO:0016788">
    <property type="term" value="F:hydrolase activity, acting on ester bonds"/>
    <property type="evidence" value="ECO:0007669"/>
    <property type="project" value="InterPro"/>
</dbReference>
<evidence type="ECO:0000313" key="4">
    <source>
        <dbReference type="Proteomes" id="UP000800093"/>
    </source>
</evidence>
<dbReference type="EMBL" id="ML986587">
    <property type="protein sequence ID" value="KAF2268180.1"/>
    <property type="molecule type" value="Genomic_DNA"/>
</dbReference>
<keyword evidence="4" id="KW-1185">Reference proteome</keyword>
<comment type="caution">
    <text evidence="3">The sequence shown here is derived from an EMBL/GenBank/DDBJ whole genome shotgun (WGS) entry which is preliminary data.</text>
</comment>
<dbReference type="InterPro" id="IPR001087">
    <property type="entry name" value="GDSL"/>
</dbReference>
<dbReference type="Pfam" id="PF00657">
    <property type="entry name" value="Lipase_GDSL"/>
    <property type="match status" value="1"/>
</dbReference>
<evidence type="ECO:0000256" key="2">
    <source>
        <dbReference type="SAM" id="Phobius"/>
    </source>
</evidence>
<evidence type="ECO:0000313" key="3">
    <source>
        <dbReference type="EMBL" id="KAF2268180.1"/>
    </source>
</evidence>
<keyword evidence="2" id="KW-0472">Membrane</keyword>
<keyword evidence="2" id="KW-1133">Transmembrane helix</keyword>
<name>A0A9P4KJ83_9PLEO</name>
<proteinExistence type="predicted"/>
<feature type="transmembrane region" description="Helical" evidence="2">
    <location>
        <begin position="7"/>
        <end position="24"/>
    </location>
</feature>
<feature type="region of interest" description="Disordered" evidence="1">
    <location>
        <begin position="362"/>
        <end position="395"/>
    </location>
</feature>
<reference evidence="4" key="1">
    <citation type="journal article" date="2020" name="Stud. Mycol.">
        <title>101 Dothideomycetes genomes: A test case for predicting lifestyles and emergence of pathogens.</title>
        <authorList>
            <person name="Haridas S."/>
            <person name="Albert R."/>
            <person name="Binder M."/>
            <person name="Bloem J."/>
            <person name="LaButti K."/>
            <person name="Salamov A."/>
            <person name="Andreopoulos B."/>
            <person name="Baker S."/>
            <person name="Barry K."/>
            <person name="Bills G."/>
            <person name="Bluhm B."/>
            <person name="Cannon C."/>
            <person name="Castanera R."/>
            <person name="Culley D."/>
            <person name="Daum C."/>
            <person name="Ezra D."/>
            <person name="Gonzalez J."/>
            <person name="Henrissat B."/>
            <person name="Kuo A."/>
            <person name="Liang C."/>
            <person name="Lipzen A."/>
            <person name="Lutzoni F."/>
            <person name="Magnuson J."/>
            <person name="Mondo S."/>
            <person name="Nolan M."/>
            <person name="Ohm R."/>
            <person name="Pangilinan J."/>
            <person name="Park H.-J."/>
            <person name="Ramirez L."/>
            <person name="Alfaro M."/>
            <person name="Sun H."/>
            <person name="Tritt A."/>
            <person name="Yoshinaga Y."/>
            <person name="Zwiers L.-H."/>
            <person name="Turgeon B."/>
            <person name="Goodwin S."/>
            <person name="Spatafora J."/>
            <person name="Crous P."/>
            <person name="Grigoriev I."/>
        </authorList>
    </citation>
    <scope>NUCLEOTIDE SEQUENCE [LARGE SCALE GENOMIC DNA]</scope>
    <source>
        <strain evidence="4">CBS 304.66</strain>
    </source>
</reference>
<dbReference type="OrthoDB" id="5278722at2759"/>
<organism evidence="3 4">
    <name type="scientific">Lojkania enalia</name>
    <dbReference type="NCBI Taxonomy" id="147567"/>
    <lineage>
        <taxon>Eukaryota</taxon>
        <taxon>Fungi</taxon>
        <taxon>Dikarya</taxon>
        <taxon>Ascomycota</taxon>
        <taxon>Pezizomycotina</taxon>
        <taxon>Dothideomycetes</taxon>
        <taxon>Pleosporomycetidae</taxon>
        <taxon>Pleosporales</taxon>
        <taxon>Pleosporales incertae sedis</taxon>
        <taxon>Lojkania</taxon>
    </lineage>
</organism>
<accession>A0A9P4KJ83</accession>
<dbReference type="Proteomes" id="UP000800093">
    <property type="component" value="Unassembled WGS sequence"/>
</dbReference>
<gene>
    <name evidence="3" type="ORF">CC78DRAFT_488842</name>
</gene>
<dbReference type="AlphaFoldDB" id="A0A9P4KJ83"/>
<protein>
    <submittedName>
        <fullName evidence="3">Uncharacterized protein</fullName>
    </submittedName>
</protein>
<sequence length="395" mass="44573">MRFIARLHVLAAAAIVTIFFISWWRPSLNIQGRILKAWRRSSRRLVVFGDGWSDTGDYCVSPPPKSTVQHKDPDRGGLWTEALCEKLACDGIDNYARSIPSNLEVPTIGSVVDSDILTNATFSKRNRTLTVFDFKAQVQQFIDFEKQKLLIPRLPTKREWTIFTVFFGIIDLLEYSALERIDAMRAIDQSVEELLHHLDVLAEHVGEPIRVIIPKLPDVTFLPRFQMKKNDSSSSFAQSQHQSVFLWKYWNTALSQAAAKWGHGDLYMPDFNAIIMYQVRASQLYSQLLSDVSIVGNQISLFDEVKQPCLPLNPDGNELQAADVDKCSEPARYLFWDDMHLSGPAHELIGREAARLVSLNKTINDPQGRSSQGSTPGQTDGKNSAGFDLKFPPGY</sequence>
<dbReference type="Gene3D" id="3.40.50.1110">
    <property type="entry name" value="SGNH hydrolase"/>
    <property type="match status" value="1"/>
</dbReference>
<feature type="compositionally biased region" description="Polar residues" evidence="1">
    <location>
        <begin position="362"/>
        <end position="382"/>
    </location>
</feature>
<evidence type="ECO:0000256" key="1">
    <source>
        <dbReference type="SAM" id="MobiDB-lite"/>
    </source>
</evidence>
<keyword evidence="2" id="KW-0812">Transmembrane</keyword>
<dbReference type="InterPro" id="IPR036514">
    <property type="entry name" value="SGNH_hydro_sf"/>
</dbReference>